<evidence type="ECO:0000313" key="1">
    <source>
        <dbReference type="EMBL" id="KAF5776068.1"/>
    </source>
</evidence>
<accession>A0A9K3HEB7</accession>
<reference evidence="1" key="1">
    <citation type="journal article" date="2017" name="Nature">
        <title>The sunflower genome provides insights into oil metabolism, flowering and Asterid evolution.</title>
        <authorList>
            <person name="Badouin H."/>
            <person name="Gouzy J."/>
            <person name="Grassa C.J."/>
            <person name="Murat F."/>
            <person name="Staton S.E."/>
            <person name="Cottret L."/>
            <person name="Lelandais-Briere C."/>
            <person name="Owens G.L."/>
            <person name="Carrere S."/>
            <person name="Mayjonade B."/>
            <person name="Legrand L."/>
            <person name="Gill N."/>
            <person name="Kane N.C."/>
            <person name="Bowers J.E."/>
            <person name="Hubner S."/>
            <person name="Bellec A."/>
            <person name="Berard A."/>
            <person name="Berges H."/>
            <person name="Blanchet N."/>
            <person name="Boniface M.C."/>
            <person name="Brunel D."/>
            <person name="Catrice O."/>
            <person name="Chaidir N."/>
            <person name="Claudel C."/>
            <person name="Donnadieu C."/>
            <person name="Faraut T."/>
            <person name="Fievet G."/>
            <person name="Helmstetter N."/>
            <person name="King M."/>
            <person name="Knapp S.J."/>
            <person name="Lai Z."/>
            <person name="Le Paslier M.C."/>
            <person name="Lippi Y."/>
            <person name="Lorenzon L."/>
            <person name="Mandel J.R."/>
            <person name="Marage G."/>
            <person name="Marchand G."/>
            <person name="Marquand E."/>
            <person name="Bret-Mestries E."/>
            <person name="Morien E."/>
            <person name="Nambeesan S."/>
            <person name="Nguyen T."/>
            <person name="Pegot-Espagnet P."/>
            <person name="Pouilly N."/>
            <person name="Raftis F."/>
            <person name="Sallet E."/>
            <person name="Schiex T."/>
            <person name="Thomas J."/>
            <person name="Vandecasteele C."/>
            <person name="Vares D."/>
            <person name="Vear F."/>
            <person name="Vautrin S."/>
            <person name="Crespi M."/>
            <person name="Mangin B."/>
            <person name="Burke J.M."/>
            <person name="Salse J."/>
            <person name="Munos S."/>
            <person name="Vincourt P."/>
            <person name="Rieseberg L.H."/>
            <person name="Langlade N.B."/>
        </authorList>
    </citation>
    <scope>NUCLEOTIDE SEQUENCE</scope>
    <source>
        <tissue evidence="1">Leaves</tissue>
    </source>
</reference>
<dbReference type="EMBL" id="MNCJ02000328">
    <property type="protein sequence ID" value="KAF5776068.1"/>
    <property type="molecule type" value="Genomic_DNA"/>
</dbReference>
<name>A0A9K3HEB7_HELAN</name>
<comment type="caution">
    <text evidence="1">The sequence shown here is derived from an EMBL/GenBank/DDBJ whole genome shotgun (WGS) entry which is preliminary data.</text>
</comment>
<evidence type="ECO:0000313" key="2">
    <source>
        <dbReference type="Proteomes" id="UP000215914"/>
    </source>
</evidence>
<keyword evidence="2" id="KW-1185">Reference proteome</keyword>
<protein>
    <submittedName>
        <fullName evidence="1">Uncharacterized protein</fullName>
    </submittedName>
</protein>
<organism evidence="1 2">
    <name type="scientific">Helianthus annuus</name>
    <name type="common">Common sunflower</name>
    <dbReference type="NCBI Taxonomy" id="4232"/>
    <lineage>
        <taxon>Eukaryota</taxon>
        <taxon>Viridiplantae</taxon>
        <taxon>Streptophyta</taxon>
        <taxon>Embryophyta</taxon>
        <taxon>Tracheophyta</taxon>
        <taxon>Spermatophyta</taxon>
        <taxon>Magnoliopsida</taxon>
        <taxon>eudicotyledons</taxon>
        <taxon>Gunneridae</taxon>
        <taxon>Pentapetalae</taxon>
        <taxon>asterids</taxon>
        <taxon>campanulids</taxon>
        <taxon>Asterales</taxon>
        <taxon>Asteraceae</taxon>
        <taxon>Asteroideae</taxon>
        <taxon>Heliantheae alliance</taxon>
        <taxon>Heliantheae</taxon>
        <taxon>Helianthus</taxon>
    </lineage>
</organism>
<dbReference type="Proteomes" id="UP000215914">
    <property type="component" value="Unassembled WGS sequence"/>
</dbReference>
<reference evidence="1" key="2">
    <citation type="submission" date="2020-06" db="EMBL/GenBank/DDBJ databases">
        <title>Helianthus annuus Genome sequencing and assembly Release 2.</title>
        <authorList>
            <person name="Gouzy J."/>
            <person name="Langlade N."/>
            <person name="Munos S."/>
        </authorList>
    </citation>
    <scope>NUCLEOTIDE SEQUENCE</scope>
    <source>
        <tissue evidence="1">Leaves</tissue>
    </source>
</reference>
<dbReference type="AlphaFoldDB" id="A0A9K3HEB7"/>
<dbReference type="Gramene" id="mRNA:HanXRQr2_Chr13g0619151">
    <property type="protein sequence ID" value="CDS:HanXRQr2_Chr13g0619151.1"/>
    <property type="gene ID" value="HanXRQr2_Chr13g0619151"/>
</dbReference>
<sequence length="69" mass="7757">MLSRAMIFALKMNRFHTKNPKIAKAGGNTRLIGSTLWILDNATIEDSPKRSTINPSETVLQFPTRTLNQ</sequence>
<proteinExistence type="predicted"/>
<gene>
    <name evidence="1" type="ORF">HanXRQr2_Chr13g0619151</name>
</gene>